<evidence type="ECO:0000256" key="6">
    <source>
        <dbReference type="ARBA" id="ARBA00023136"/>
    </source>
</evidence>
<dbReference type="AlphaFoldDB" id="A0A2M6WF55"/>
<reference evidence="10" key="1">
    <citation type="submission" date="2017-09" db="EMBL/GenBank/DDBJ databases">
        <title>Depth-based differentiation of microbial function through sediment-hosted aquifers and enrichment of novel symbionts in the deep terrestrial subsurface.</title>
        <authorList>
            <person name="Probst A.J."/>
            <person name="Ladd B."/>
            <person name="Jarett J.K."/>
            <person name="Geller-Mcgrath D.E."/>
            <person name="Sieber C.M.K."/>
            <person name="Emerson J.B."/>
            <person name="Anantharaman K."/>
            <person name="Thomas B.C."/>
            <person name="Malmstrom R."/>
            <person name="Stieglmeier M."/>
            <person name="Klingl A."/>
            <person name="Woyke T."/>
            <person name="Ryan C.M."/>
            <person name="Banfield J.F."/>
        </authorList>
    </citation>
    <scope>NUCLEOTIDE SEQUENCE [LARGE SCALE GENOMIC DNA]</scope>
</reference>
<dbReference type="PANTHER" id="PTHR33778:SF1">
    <property type="entry name" value="MAGNESIUM TRANSPORTER YHID-RELATED"/>
    <property type="match status" value="1"/>
</dbReference>
<evidence type="ECO:0000256" key="7">
    <source>
        <dbReference type="SAM" id="Phobius"/>
    </source>
</evidence>
<dbReference type="Pfam" id="PF02308">
    <property type="entry name" value="MgtC"/>
    <property type="match status" value="1"/>
</dbReference>
<keyword evidence="6 7" id="KW-0472">Membrane</keyword>
<evidence type="ECO:0000256" key="1">
    <source>
        <dbReference type="ARBA" id="ARBA00004651"/>
    </source>
</evidence>
<comment type="similarity">
    <text evidence="2">Belongs to the MgtC/SapB family.</text>
</comment>
<dbReference type="PRINTS" id="PR01837">
    <property type="entry name" value="MGTCSAPBPROT"/>
</dbReference>
<dbReference type="EMBL" id="PFBJ01000003">
    <property type="protein sequence ID" value="PIT91422.1"/>
    <property type="molecule type" value="Genomic_DNA"/>
</dbReference>
<feature type="transmembrane region" description="Helical" evidence="7">
    <location>
        <begin position="38"/>
        <end position="60"/>
    </location>
</feature>
<comment type="caution">
    <text evidence="9">The sequence shown here is derived from an EMBL/GenBank/DDBJ whole genome shotgun (WGS) entry which is preliminary data.</text>
</comment>
<evidence type="ECO:0000313" key="10">
    <source>
        <dbReference type="Proteomes" id="UP000228809"/>
    </source>
</evidence>
<dbReference type="InterPro" id="IPR049177">
    <property type="entry name" value="MgtC_SapB_SrpB_YhiD_N"/>
</dbReference>
<comment type="subcellular location">
    <subcellularLocation>
        <location evidence="1">Cell membrane</location>
        <topology evidence="1">Multi-pass membrane protein</topology>
    </subcellularLocation>
</comment>
<feature type="transmembrane region" description="Helical" evidence="7">
    <location>
        <begin position="123"/>
        <end position="142"/>
    </location>
</feature>
<evidence type="ECO:0000256" key="4">
    <source>
        <dbReference type="ARBA" id="ARBA00022692"/>
    </source>
</evidence>
<dbReference type="GO" id="GO:0005886">
    <property type="term" value="C:plasma membrane"/>
    <property type="evidence" value="ECO:0007669"/>
    <property type="project" value="UniProtKB-SubCell"/>
</dbReference>
<organism evidence="9 10">
    <name type="scientific">Candidatus Kaiserbacteria bacterium CG10_big_fil_rev_8_21_14_0_10_49_17</name>
    <dbReference type="NCBI Taxonomy" id="1974609"/>
    <lineage>
        <taxon>Bacteria</taxon>
        <taxon>Candidatus Kaiseribacteriota</taxon>
    </lineage>
</organism>
<feature type="transmembrane region" description="Helical" evidence="7">
    <location>
        <begin position="100"/>
        <end position="117"/>
    </location>
</feature>
<protein>
    <recommendedName>
        <fullName evidence="8">MgtC/SapB/SrpB/YhiD N-terminal domain-containing protein</fullName>
    </recommendedName>
</protein>
<dbReference type="Proteomes" id="UP000228809">
    <property type="component" value="Unassembled WGS sequence"/>
</dbReference>
<dbReference type="InterPro" id="IPR003416">
    <property type="entry name" value="MgtC/SapB/SrpB/YhiD_fam"/>
</dbReference>
<evidence type="ECO:0000259" key="8">
    <source>
        <dbReference type="Pfam" id="PF02308"/>
    </source>
</evidence>
<evidence type="ECO:0000256" key="3">
    <source>
        <dbReference type="ARBA" id="ARBA00022475"/>
    </source>
</evidence>
<feature type="transmembrane region" description="Helical" evidence="7">
    <location>
        <begin position="72"/>
        <end position="93"/>
    </location>
</feature>
<evidence type="ECO:0000313" key="9">
    <source>
        <dbReference type="EMBL" id="PIT91422.1"/>
    </source>
</evidence>
<dbReference type="PANTHER" id="PTHR33778">
    <property type="entry name" value="PROTEIN MGTC"/>
    <property type="match status" value="1"/>
</dbReference>
<keyword evidence="5 7" id="KW-1133">Transmembrane helix</keyword>
<evidence type="ECO:0000256" key="2">
    <source>
        <dbReference type="ARBA" id="ARBA00009298"/>
    </source>
</evidence>
<accession>A0A2M6WF55</accession>
<evidence type="ECO:0000256" key="5">
    <source>
        <dbReference type="ARBA" id="ARBA00022989"/>
    </source>
</evidence>
<feature type="domain" description="MgtC/SapB/SrpB/YhiD N-terminal" evidence="8">
    <location>
        <begin position="16"/>
        <end position="143"/>
    </location>
</feature>
<feature type="transmembrane region" description="Helical" evidence="7">
    <location>
        <begin position="6"/>
        <end position="26"/>
    </location>
</feature>
<name>A0A2M6WF55_9BACT</name>
<proteinExistence type="inferred from homology"/>
<keyword evidence="4 7" id="KW-0812">Transmembrane</keyword>
<sequence length="166" mass="17541">MEPFVPASLLIVFGQLSLALLLGLLLGTERSVVAGKRAGSRTFALVSLGSCLFTVIGIQVTHSYLGLVNFDPMRVVAGIITGIGFIGAGIIIFRGDELRGLTTAAGLWVASGIGIAIGFGLYAIAIFSALLALLAFTALWFIEDRLKAWTDSAKKTPVRIEEEEGE</sequence>
<gene>
    <name evidence="9" type="ORF">COU17_00320</name>
</gene>
<keyword evidence="3" id="KW-1003">Cell membrane</keyword>